<name>A0ABW1VGN5_9MICO</name>
<reference evidence="3" key="1">
    <citation type="journal article" date="2019" name="Int. J. Syst. Evol. Microbiol.">
        <title>The Global Catalogue of Microorganisms (GCM) 10K type strain sequencing project: providing services to taxonomists for standard genome sequencing and annotation.</title>
        <authorList>
            <consortium name="The Broad Institute Genomics Platform"/>
            <consortium name="The Broad Institute Genome Sequencing Center for Infectious Disease"/>
            <person name="Wu L."/>
            <person name="Ma J."/>
        </authorList>
    </citation>
    <scope>NUCLEOTIDE SEQUENCE [LARGE SCALE GENOMIC DNA]</scope>
    <source>
        <strain evidence="3">CCUG 43304</strain>
    </source>
</reference>
<dbReference type="PROSITE" id="PS51819">
    <property type="entry name" value="VOC"/>
    <property type="match status" value="1"/>
</dbReference>
<dbReference type="InterPro" id="IPR037523">
    <property type="entry name" value="VOC_core"/>
</dbReference>
<protein>
    <submittedName>
        <fullName evidence="2">VOC family protein</fullName>
    </submittedName>
</protein>
<proteinExistence type="predicted"/>
<dbReference type="InterPro" id="IPR029068">
    <property type="entry name" value="Glyas_Bleomycin-R_OHBP_Dase"/>
</dbReference>
<evidence type="ECO:0000313" key="2">
    <source>
        <dbReference type="EMBL" id="MFC6356928.1"/>
    </source>
</evidence>
<comment type="caution">
    <text evidence="2">The sequence shown here is derived from an EMBL/GenBank/DDBJ whole genome shotgun (WGS) entry which is preliminary data.</text>
</comment>
<keyword evidence="3" id="KW-1185">Reference proteome</keyword>
<dbReference type="Proteomes" id="UP001596306">
    <property type="component" value="Unassembled WGS sequence"/>
</dbReference>
<dbReference type="RefSeq" id="WP_386732122.1">
    <property type="nucleotide sequence ID" value="NZ_JBHSTP010000003.1"/>
</dbReference>
<dbReference type="Pfam" id="PF00903">
    <property type="entry name" value="Glyoxalase"/>
    <property type="match status" value="1"/>
</dbReference>
<sequence length="156" mass="16886">MNILGIDNIVIDVPDLDSARHFYGTVLGLTEKYAFPDPGIVGYRIGVEEPGFVVRLAGPGTVSGGHGARVWLEVPDARAAASRLAEAGVAPLGEPTRIRTGWVVEVADPAGERHRPHRLRRRARSRQTAHALKTRTCSMNHTTRIAGSSRNSTRSC</sequence>
<dbReference type="Gene3D" id="3.10.180.10">
    <property type="entry name" value="2,3-Dihydroxybiphenyl 1,2-Dioxygenase, domain 1"/>
    <property type="match status" value="1"/>
</dbReference>
<dbReference type="SUPFAM" id="SSF54593">
    <property type="entry name" value="Glyoxalase/Bleomycin resistance protein/Dihydroxybiphenyl dioxygenase"/>
    <property type="match status" value="1"/>
</dbReference>
<accession>A0ABW1VGN5</accession>
<evidence type="ECO:0000259" key="1">
    <source>
        <dbReference type="PROSITE" id="PS51819"/>
    </source>
</evidence>
<gene>
    <name evidence="2" type="ORF">ACFQB0_12500</name>
</gene>
<organism evidence="2 3">
    <name type="scientific">Luethyella okanaganae</name>
    <dbReference type="NCBI Taxonomy" id="69372"/>
    <lineage>
        <taxon>Bacteria</taxon>
        <taxon>Bacillati</taxon>
        <taxon>Actinomycetota</taxon>
        <taxon>Actinomycetes</taxon>
        <taxon>Micrococcales</taxon>
        <taxon>Microbacteriaceae</taxon>
        <taxon>Luethyella</taxon>
    </lineage>
</organism>
<dbReference type="EMBL" id="JBHSTP010000003">
    <property type="protein sequence ID" value="MFC6356928.1"/>
    <property type="molecule type" value="Genomic_DNA"/>
</dbReference>
<evidence type="ECO:0000313" key="3">
    <source>
        <dbReference type="Proteomes" id="UP001596306"/>
    </source>
</evidence>
<feature type="domain" description="VOC" evidence="1">
    <location>
        <begin position="5"/>
        <end position="119"/>
    </location>
</feature>
<dbReference type="CDD" id="cd06587">
    <property type="entry name" value="VOC"/>
    <property type="match status" value="1"/>
</dbReference>
<dbReference type="InterPro" id="IPR004360">
    <property type="entry name" value="Glyas_Fos-R_dOase_dom"/>
</dbReference>